<sequence length="54" mass="6267">MFWAMSTWCDKGPTEWDASDFASTYGSIEKWNTINVTDMSELVYTYCGFGRTQH</sequence>
<accession>A0A9W6ZUY6</accession>
<proteinExistence type="predicted"/>
<keyword evidence="2" id="KW-1185">Reference proteome</keyword>
<feature type="non-terminal residue" evidence="1">
    <location>
        <position position="54"/>
    </location>
</feature>
<evidence type="ECO:0008006" key="3">
    <source>
        <dbReference type="Google" id="ProtNLM"/>
    </source>
</evidence>
<evidence type="ECO:0000313" key="2">
    <source>
        <dbReference type="Proteomes" id="UP001165082"/>
    </source>
</evidence>
<dbReference type="Proteomes" id="UP001165082">
    <property type="component" value="Unassembled WGS sequence"/>
</dbReference>
<evidence type="ECO:0000313" key="1">
    <source>
        <dbReference type="EMBL" id="GMH58861.1"/>
    </source>
</evidence>
<comment type="caution">
    <text evidence="1">The sequence shown here is derived from an EMBL/GenBank/DDBJ whole genome shotgun (WGS) entry which is preliminary data.</text>
</comment>
<protein>
    <recommendedName>
        <fullName evidence="3">BspA family leucine-rich repeat surface protein</fullName>
    </recommendedName>
</protein>
<dbReference type="EMBL" id="BRXZ01005018">
    <property type="protein sequence ID" value="GMH58861.1"/>
    <property type="molecule type" value="Genomic_DNA"/>
</dbReference>
<organism evidence="1 2">
    <name type="scientific">Triparma retinervis</name>
    <dbReference type="NCBI Taxonomy" id="2557542"/>
    <lineage>
        <taxon>Eukaryota</taxon>
        <taxon>Sar</taxon>
        <taxon>Stramenopiles</taxon>
        <taxon>Ochrophyta</taxon>
        <taxon>Bolidophyceae</taxon>
        <taxon>Parmales</taxon>
        <taxon>Triparmaceae</taxon>
        <taxon>Triparma</taxon>
    </lineage>
</organism>
<gene>
    <name evidence="1" type="ORF">TrRE_jg484</name>
</gene>
<name>A0A9W6ZUY6_9STRA</name>
<reference evidence="1" key="1">
    <citation type="submission" date="2022-07" db="EMBL/GenBank/DDBJ databases">
        <title>Genome analysis of Parmales, a sister group of diatoms, reveals the evolutionary specialization of diatoms from phago-mixotrophs to photoautotrophs.</title>
        <authorList>
            <person name="Ban H."/>
            <person name="Sato S."/>
            <person name="Yoshikawa S."/>
            <person name="Kazumasa Y."/>
            <person name="Nakamura Y."/>
            <person name="Ichinomiya M."/>
            <person name="Saitoh K."/>
            <person name="Sato N."/>
            <person name="Blanc-Mathieu R."/>
            <person name="Endo H."/>
            <person name="Kuwata A."/>
            <person name="Ogata H."/>
        </authorList>
    </citation>
    <scope>NUCLEOTIDE SEQUENCE</scope>
</reference>
<dbReference type="AlphaFoldDB" id="A0A9W6ZUY6"/>